<dbReference type="Proteomes" id="UP001141259">
    <property type="component" value="Unassembled WGS sequence"/>
</dbReference>
<proteinExistence type="predicted"/>
<sequence length="287" mass="29676">MTRTAVITGAAGGLGTAVARQLLGAGVRVVVLTRDAASARTATEGLRRVPGGELLAGSHHGSLLVRDDVRALAEELAARGEPVDVLVNNAGAAFPGYAETPDGAERTHAVNHHAPFLLTHLLLSQGVLAPGARIVNVSSDLEKRGRLDREHLDVLGTSWRDRFGQMPVYGTAKLLNVLATAELARRLPEGMSAYSASPGVVRTGFTSNAGGGMKAFGKLAGLFSSTPDEGARTPVHLAVSTSPPRPNGGYFAKAAPATPSEQARDAVLAAKVYRRTAEEVGVAPLGS</sequence>
<name>A0A9X3AIF0_9PSEU</name>
<dbReference type="PANTHER" id="PTHR43157">
    <property type="entry name" value="PHOSPHATIDYLINOSITOL-GLYCAN BIOSYNTHESIS CLASS F PROTEIN-RELATED"/>
    <property type="match status" value="1"/>
</dbReference>
<dbReference type="Pfam" id="PF00106">
    <property type="entry name" value="adh_short"/>
    <property type="match status" value="1"/>
</dbReference>
<dbReference type="RefSeq" id="WP_259628492.1">
    <property type="nucleotide sequence ID" value="NZ_JANYMP010000028.1"/>
</dbReference>
<accession>A0A9X3AIF0</accession>
<evidence type="ECO:0000313" key="3">
    <source>
        <dbReference type="Proteomes" id="UP001141259"/>
    </source>
</evidence>
<dbReference type="InterPro" id="IPR036291">
    <property type="entry name" value="NAD(P)-bd_dom_sf"/>
</dbReference>
<gene>
    <name evidence="2" type="ORF">NZH93_39810</name>
</gene>
<evidence type="ECO:0000256" key="1">
    <source>
        <dbReference type="ARBA" id="ARBA00023002"/>
    </source>
</evidence>
<dbReference type="GO" id="GO:0016491">
    <property type="term" value="F:oxidoreductase activity"/>
    <property type="evidence" value="ECO:0007669"/>
    <property type="project" value="UniProtKB-KW"/>
</dbReference>
<dbReference type="PANTHER" id="PTHR43157:SF31">
    <property type="entry name" value="PHOSPHATIDYLINOSITOL-GLYCAN BIOSYNTHESIS CLASS F PROTEIN"/>
    <property type="match status" value="1"/>
</dbReference>
<comment type="caution">
    <text evidence="2">The sequence shown here is derived from an EMBL/GenBank/DDBJ whole genome shotgun (WGS) entry which is preliminary data.</text>
</comment>
<dbReference type="PRINTS" id="PR00081">
    <property type="entry name" value="GDHRDH"/>
</dbReference>
<dbReference type="AlphaFoldDB" id="A0A9X3AIF0"/>
<dbReference type="Gene3D" id="3.40.50.720">
    <property type="entry name" value="NAD(P)-binding Rossmann-like Domain"/>
    <property type="match status" value="1"/>
</dbReference>
<dbReference type="InterPro" id="IPR002347">
    <property type="entry name" value="SDR_fam"/>
</dbReference>
<reference evidence="2" key="1">
    <citation type="submission" date="2022-08" db="EMBL/GenBank/DDBJ databases">
        <authorList>
            <person name="Tistechok S."/>
            <person name="Samborskyy M."/>
            <person name="Roman I."/>
        </authorList>
    </citation>
    <scope>NUCLEOTIDE SEQUENCE</scope>
    <source>
        <strain evidence="2">DSM 103496</strain>
    </source>
</reference>
<protein>
    <submittedName>
        <fullName evidence="2">SDR family NAD(P)-dependent oxidoreductase</fullName>
    </submittedName>
</protein>
<keyword evidence="3" id="KW-1185">Reference proteome</keyword>
<dbReference type="EMBL" id="JANYMP010000028">
    <property type="protein sequence ID" value="MCS7483032.1"/>
    <property type="molecule type" value="Genomic_DNA"/>
</dbReference>
<dbReference type="SUPFAM" id="SSF51735">
    <property type="entry name" value="NAD(P)-binding Rossmann-fold domains"/>
    <property type="match status" value="1"/>
</dbReference>
<evidence type="ECO:0000313" key="2">
    <source>
        <dbReference type="EMBL" id="MCS7483032.1"/>
    </source>
</evidence>
<keyword evidence="1" id="KW-0560">Oxidoreductase</keyword>
<organism evidence="2 3">
    <name type="scientific">Umezawaea endophytica</name>
    <dbReference type="NCBI Taxonomy" id="1654476"/>
    <lineage>
        <taxon>Bacteria</taxon>
        <taxon>Bacillati</taxon>
        <taxon>Actinomycetota</taxon>
        <taxon>Actinomycetes</taxon>
        <taxon>Pseudonocardiales</taxon>
        <taxon>Pseudonocardiaceae</taxon>
        <taxon>Umezawaea</taxon>
    </lineage>
</organism>